<proteinExistence type="predicted"/>
<evidence type="ECO:0000313" key="3">
    <source>
        <dbReference type="Proteomes" id="UP000467840"/>
    </source>
</evidence>
<keyword evidence="3" id="KW-1185">Reference proteome</keyword>
<comment type="caution">
    <text evidence="2">The sequence shown here is derived from an EMBL/GenBank/DDBJ whole genome shotgun (WGS) entry which is preliminary data.</text>
</comment>
<feature type="compositionally biased region" description="Basic and acidic residues" evidence="1">
    <location>
        <begin position="21"/>
        <end position="30"/>
    </location>
</feature>
<protein>
    <submittedName>
        <fullName evidence="2">Uncharacterized protein</fullName>
    </submittedName>
</protein>
<feature type="region of interest" description="Disordered" evidence="1">
    <location>
        <begin position="1"/>
        <end position="85"/>
    </location>
</feature>
<reference evidence="2 3" key="1">
    <citation type="journal article" date="2020" name="Mol. Plant">
        <title>The Chromosome-Based Rubber Tree Genome Provides New Insights into Spurge Genome Evolution and Rubber Biosynthesis.</title>
        <authorList>
            <person name="Liu J."/>
            <person name="Shi C."/>
            <person name="Shi C.C."/>
            <person name="Li W."/>
            <person name="Zhang Q.J."/>
            <person name="Zhang Y."/>
            <person name="Li K."/>
            <person name="Lu H.F."/>
            <person name="Shi C."/>
            <person name="Zhu S.T."/>
            <person name="Xiao Z.Y."/>
            <person name="Nan H."/>
            <person name="Yue Y."/>
            <person name="Zhu X.G."/>
            <person name="Wu Y."/>
            <person name="Hong X.N."/>
            <person name="Fan G.Y."/>
            <person name="Tong Y."/>
            <person name="Zhang D."/>
            <person name="Mao C.L."/>
            <person name="Liu Y.L."/>
            <person name="Hao S.J."/>
            <person name="Liu W.Q."/>
            <person name="Lv M.Q."/>
            <person name="Zhang H.B."/>
            <person name="Liu Y."/>
            <person name="Hu-Tang G.R."/>
            <person name="Wang J.P."/>
            <person name="Wang J.H."/>
            <person name="Sun Y.H."/>
            <person name="Ni S.B."/>
            <person name="Chen W.B."/>
            <person name="Zhang X.C."/>
            <person name="Jiao Y.N."/>
            <person name="Eichler E.E."/>
            <person name="Li G.H."/>
            <person name="Liu X."/>
            <person name="Gao L.Z."/>
        </authorList>
    </citation>
    <scope>NUCLEOTIDE SEQUENCE [LARGE SCALE GENOMIC DNA]</scope>
    <source>
        <strain evidence="3">cv. GT1</strain>
        <tissue evidence="2">Leaf</tissue>
    </source>
</reference>
<accession>A0A6A6KQH8</accession>
<dbReference type="Proteomes" id="UP000467840">
    <property type="component" value="Chromosome 2"/>
</dbReference>
<sequence length="85" mass="9466">MGFWDRECDDSCDEGFEEAESMDRGGSKENSEDEEDKEKADGSTPKVRVAESQRIMLNDDDIIQTHDLENPEVVSDVLGSSSQHG</sequence>
<feature type="compositionally biased region" description="Acidic residues" evidence="1">
    <location>
        <begin position="7"/>
        <end position="20"/>
    </location>
</feature>
<dbReference type="AlphaFoldDB" id="A0A6A6KQH8"/>
<dbReference type="EMBL" id="JAAGAX010000015">
    <property type="protein sequence ID" value="KAF2290303.1"/>
    <property type="molecule type" value="Genomic_DNA"/>
</dbReference>
<name>A0A6A6KQH8_HEVBR</name>
<organism evidence="2 3">
    <name type="scientific">Hevea brasiliensis</name>
    <name type="common">Para rubber tree</name>
    <name type="synonym">Siphonia brasiliensis</name>
    <dbReference type="NCBI Taxonomy" id="3981"/>
    <lineage>
        <taxon>Eukaryota</taxon>
        <taxon>Viridiplantae</taxon>
        <taxon>Streptophyta</taxon>
        <taxon>Embryophyta</taxon>
        <taxon>Tracheophyta</taxon>
        <taxon>Spermatophyta</taxon>
        <taxon>Magnoliopsida</taxon>
        <taxon>eudicotyledons</taxon>
        <taxon>Gunneridae</taxon>
        <taxon>Pentapetalae</taxon>
        <taxon>rosids</taxon>
        <taxon>fabids</taxon>
        <taxon>Malpighiales</taxon>
        <taxon>Euphorbiaceae</taxon>
        <taxon>Crotonoideae</taxon>
        <taxon>Micrandreae</taxon>
        <taxon>Hevea</taxon>
    </lineage>
</organism>
<evidence type="ECO:0000313" key="2">
    <source>
        <dbReference type="EMBL" id="KAF2290303.1"/>
    </source>
</evidence>
<gene>
    <name evidence="2" type="ORF">GH714_009952</name>
</gene>
<evidence type="ECO:0000256" key="1">
    <source>
        <dbReference type="SAM" id="MobiDB-lite"/>
    </source>
</evidence>